<dbReference type="Proteomes" id="UP001601444">
    <property type="component" value="Unassembled WGS sequence"/>
</dbReference>
<feature type="region of interest" description="Disordered" evidence="1">
    <location>
        <begin position="1"/>
        <end position="74"/>
    </location>
</feature>
<evidence type="ECO:0000313" key="4">
    <source>
        <dbReference type="Proteomes" id="UP001601444"/>
    </source>
</evidence>
<feature type="transmembrane region" description="Helical" evidence="2">
    <location>
        <begin position="197"/>
        <end position="218"/>
    </location>
</feature>
<sequence length="289" mass="29673">MAGGAGYPQFEGPGAAQYGTEPVEPPPPLPRTGGQRPSYGPSGTGPGFGAPSGNPPPPPPAAPPAPGVSKGPVQQTPGYYHSGAQALDVGQSIGYGIARFRANAGPWLGVTAIGVLVYLTVVALVQVFDPTSLFGVLLLFLLVMVALWLLQAAMVRGALYETDGYPPAFASFFRFVNAGNVLLTALLAFGATLVASLFLVLPGVIVGVLCMFSVHYVIDQDLGPFAALRASARLVLANVWAVVLLALTVALITFVGLLLCGLGLLVAGPVCTIAVTYAYRMLTAGPVAR</sequence>
<dbReference type="PANTHER" id="PTHR40076">
    <property type="entry name" value="MEMBRANE PROTEIN-RELATED"/>
    <property type="match status" value="1"/>
</dbReference>
<keyword evidence="4" id="KW-1185">Reference proteome</keyword>
<keyword evidence="2" id="KW-0812">Transmembrane</keyword>
<protein>
    <recommendedName>
        <fullName evidence="5">Integral membrane protein</fullName>
    </recommendedName>
</protein>
<feature type="transmembrane region" description="Helical" evidence="2">
    <location>
        <begin position="230"/>
        <end position="250"/>
    </location>
</feature>
<proteinExistence type="predicted"/>
<keyword evidence="2" id="KW-0472">Membrane</keyword>
<feature type="compositionally biased region" description="Pro residues" evidence="1">
    <location>
        <begin position="53"/>
        <end position="66"/>
    </location>
</feature>
<accession>A0ABW6PPF7</accession>
<gene>
    <name evidence="3" type="ORF">ACFYTF_15815</name>
</gene>
<evidence type="ECO:0008006" key="5">
    <source>
        <dbReference type="Google" id="ProtNLM"/>
    </source>
</evidence>
<dbReference type="EMBL" id="JBIAMX010000008">
    <property type="protein sequence ID" value="MFF0544297.1"/>
    <property type="molecule type" value="Genomic_DNA"/>
</dbReference>
<dbReference type="PANTHER" id="PTHR40076:SF1">
    <property type="entry name" value="MEMBRANE PROTEIN"/>
    <property type="match status" value="1"/>
</dbReference>
<name>A0ABW6PPF7_9NOCA</name>
<feature type="transmembrane region" description="Helical" evidence="2">
    <location>
        <begin position="256"/>
        <end position="279"/>
    </location>
</feature>
<comment type="caution">
    <text evidence="3">The sequence shown here is derived from an EMBL/GenBank/DDBJ whole genome shotgun (WGS) entry which is preliminary data.</text>
</comment>
<keyword evidence="2" id="KW-1133">Transmembrane helix</keyword>
<evidence type="ECO:0000256" key="2">
    <source>
        <dbReference type="SAM" id="Phobius"/>
    </source>
</evidence>
<evidence type="ECO:0000313" key="3">
    <source>
        <dbReference type="EMBL" id="MFF0544297.1"/>
    </source>
</evidence>
<evidence type="ECO:0000256" key="1">
    <source>
        <dbReference type="SAM" id="MobiDB-lite"/>
    </source>
</evidence>
<organism evidence="3 4">
    <name type="scientific">Nocardia thailandica</name>
    <dbReference type="NCBI Taxonomy" id="257275"/>
    <lineage>
        <taxon>Bacteria</taxon>
        <taxon>Bacillati</taxon>
        <taxon>Actinomycetota</taxon>
        <taxon>Actinomycetes</taxon>
        <taxon>Mycobacteriales</taxon>
        <taxon>Nocardiaceae</taxon>
        <taxon>Nocardia</taxon>
    </lineage>
</organism>
<dbReference type="InterPro" id="IPR010380">
    <property type="entry name" value="DUF975"/>
</dbReference>
<reference evidence="3 4" key="1">
    <citation type="submission" date="2024-10" db="EMBL/GenBank/DDBJ databases">
        <title>The Natural Products Discovery Center: Release of the First 8490 Sequenced Strains for Exploring Actinobacteria Biosynthetic Diversity.</title>
        <authorList>
            <person name="Kalkreuter E."/>
            <person name="Kautsar S.A."/>
            <person name="Yang D."/>
            <person name="Bader C.D."/>
            <person name="Teijaro C.N."/>
            <person name="Fluegel L."/>
            <person name="Davis C.M."/>
            <person name="Simpson J.R."/>
            <person name="Lauterbach L."/>
            <person name="Steele A.D."/>
            <person name="Gui C."/>
            <person name="Meng S."/>
            <person name="Li G."/>
            <person name="Viehrig K."/>
            <person name="Ye F."/>
            <person name="Su P."/>
            <person name="Kiefer A.F."/>
            <person name="Nichols A."/>
            <person name="Cepeda A.J."/>
            <person name="Yan W."/>
            <person name="Fan B."/>
            <person name="Jiang Y."/>
            <person name="Adhikari A."/>
            <person name="Zheng C.-J."/>
            <person name="Schuster L."/>
            <person name="Cowan T.M."/>
            <person name="Smanski M.J."/>
            <person name="Chevrette M.G."/>
            <person name="De Carvalho L.P.S."/>
            <person name="Shen B."/>
        </authorList>
    </citation>
    <scope>NUCLEOTIDE SEQUENCE [LARGE SCALE GENOMIC DNA]</scope>
    <source>
        <strain evidence="3 4">NPDC004045</strain>
    </source>
</reference>
<feature type="transmembrane region" description="Helical" evidence="2">
    <location>
        <begin position="134"/>
        <end position="159"/>
    </location>
</feature>
<feature type="transmembrane region" description="Helical" evidence="2">
    <location>
        <begin position="107"/>
        <end position="128"/>
    </location>
</feature>
<dbReference type="RefSeq" id="WP_387700873.1">
    <property type="nucleotide sequence ID" value="NZ_JBIAMX010000008.1"/>
</dbReference>
<feature type="transmembrane region" description="Helical" evidence="2">
    <location>
        <begin position="171"/>
        <end position="191"/>
    </location>
</feature>